<organism evidence="2">
    <name type="scientific">Spodoptera frugiperda</name>
    <name type="common">Fall armyworm</name>
    <dbReference type="NCBI Taxonomy" id="7108"/>
    <lineage>
        <taxon>Eukaryota</taxon>
        <taxon>Metazoa</taxon>
        <taxon>Ecdysozoa</taxon>
        <taxon>Arthropoda</taxon>
        <taxon>Hexapoda</taxon>
        <taxon>Insecta</taxon>
        <taxon>Pterygota</taxon>
        <taxon>Neoptera</taxon>
        <taxon>Endopterygota</taxon>
        <taxon>Lepidoptera</taxon>
        <taxon>Glossata</taxon>
        <taxon>Ditrysia</taxon>
        <taxon>Noctuoidea</taxon>
        <taxon>Noctuidae</taxon>
        <taxon>Amphipyrinae</taxon>
        <taxon>Spodoptera</taxon>
    </lineage>
</organism>
<sequence length="263" mass="29504">MRRIFFCVVGAFTNIQVHHDCLIRNNKFVDHTKSCSLRESNSLHVAWQPIEVGLPCWSCLSQVENFSVVAWSLEYGNRLTLLHGTFNTNGEKWVYIIIITAAELLGATRGAGQYFKIFENEADPSTTGKFLQWLVPPWVSYRCEFLMMSKYAGQISSDTRIPDRTTGPRSEDPRKAPFANATAEQGSLYDCLVGRVVTSATAELGVSGSIPGSGKVLLGFFRIFENFSVVARSLEMWPHGVWKCARYMAIGSPPITWDLQHKL</sequence>
<dbReference type="EMBL" id="ODYU01008735">
    <property type="protein sequence ID" value="SOQ52590.1"/>
    <property type="molecule type" value="Genomic_DNA"/>
</dbReference>
<proteinExistence type="predicted"/>
<name>A0A2H1WHP0_SPOFR</name>
<protein>
    <submittedName>
        <fullName evidence="2">SFRICE_014433</fullName>
    </submittedName>
</protein>
<feature type="region of interest" description="Disordered" evidence="1">
    <location>
        <begin position="158"/>
        <end position="177"/>
    </location>
</feature>
<accession>A0A2H1WHP0</accession>
<dbReference type="AlphaFoldDB" id="A0A2H1WHP0"/>
<evidence type="ECO:0000313" key="2">
    <source>
        <dbReference type="EMBL" id="SOQ52590.1"/>
    </source>
</evidence>
<evidence type="ECO:0000256" key="1">
    <source>
        <dbReference type="SAM" id="MobiDB-lite"/>
    </source>
</evidence>
<gene>
    <name evidence="2" type="ORF">SFRICE_014433</name>
</gene>
<reference evidence="2" key="1">
    <citation type="submission" date="2016-07" db="EMBL/GenBank/DDBJ databases">
        <authorList>
            <person name="Bretaudeau A."/>
        </authorList>
    </citation>
    <scope>NUCLEOTIDE SEQUENCE</scope>
    <source>
        <strain evidence="2">Rice</strain>
        <tissue evidence="2">Whole body</tissue>
    </source>
</reference>